<comment type="similarity">
    <text evidence="1 3">Belongs to the arylamine N-acetyltransferase family.</text>
</comment>
<gene>
    <name evidence="4" type="ORF">OXX778_LOCUS397</name>
</gene>
<sequence>MNVDEYLKRINSLTIKQNTLQGLYKLQQNHLLNIPFENLDIHLGKNIDKELNKIYEKIIINRRGGICCELNYLFAWLLEELGFLVDILSCQIKKEDSLSDEWTSWDSHCVLMVHINESSFLVDVGFTQNFRTPLKFVLEKIQQDITGCYKILHEDKSNIYTLYKCLNFDQNENDKNEWLPVYRFNLVPKNVKEFFLRNNNVDNFRLHQDRSLCIIHTTYSILNLSGYKLSEIKFSNSMLKSTTHSILTKNEVSDAIKNIYGINLVDNDVFEPKGDPVMD</sequence>
<dbReference type="InterPro" id="IPR001447">
    <property type="entry name" value="Arylamine_N-AcTrfase"/>
</dbReference>
<reference evidence="4" key="1">
    <citation type="submission" date="2021-02" db="EMBL/GenBank/DDBJ databases">
        <authorList>
            <person name="Nowell W R."/>
        </authorList>
    </citation>
    <scope>NUCLEOTIDE SEQUENCE</scope>
    <source>
        <strain evidence="4">Ploen Becks lab</strain>
    </source>
</reference>
<keyword evidence="5" id="KW-1185">Reference proteome</keyword>
<proteinExistence type="inferred from homology"/>
<dbReference type="Gene3D" id="3.30.2140.20">
    <property type="match status" value="1"/>
</dbReference>
<evidence type="ECO:0000313" key="4">
    <source>
        <dbReference type="EMBL" id="CAF0706660.1"/>
    </source>
</evidence>
<dbReference type="Pfam" id="PF00797">
    <property type="entry name" value="Acetyltransf_2"/>
    <property type="match status" value="1"/>
</dbReference>
<accession>A0A813LYI9</accession>
<evidence type="ECO:0000256" key="1">
    <source>
        <dbReference type="ARBA" id="ARBA00006547"/>
    </source>
</evidence>
<dbReference type="OrthoDB" id="10260017at2759"/>
<dbReference type="EMBL" id="CAJNOC010000019">
    <property type="protein sequence ID" value="CAF0706660.1"/>
    <property type="molecule type" value="Genomic_DNA"/>
</dbReference>
<keyword evidence="3" id="KW-0808">Transferase</keyword>
<dbReference type="PANTHER" id="PTHR11786">
    <property type="entry name" value="N-HYDROXYARYLAMINE O-ACETYLTRANSFERASE"/>
    <property type="match status" value="1"/>
</dbReference>
<keyword evidence="3" id="KW-0012">Acyltransferase</keyword>
<evidence type="ECO:0000313" key="5">
    <source>
        <dbReference type="Proteomes" id="UP000663879"/>
    </source>
</evidence>
<protein>
    <recommendedName>
        <fullName evidence="2">arylamine N-acetyltransferase</fullName>
        <ecNumber evidence="2">2.3.1.5</ecNumber>
    </recommendedName>
</protein>
<evidence type="ECO:0000256" key="2">
    <source>
        <dbReference type="ARBA" id="ARBA00012701"/>
    </source>
</evidence>
<dbReference type="GO" id="GO:0004060">
    <property type="term" value="F:arylamine N-acetyltransferase activity"/>
    <property type="evidence" value="ECO:0007669"/>
    <property type="project" value="UniProtKB-EC"/>
</dbReference>
<dbReference type="AlphaFoldDB" id="A0A813LYI9"/>
<dbReference type="PRINTS" id="PR01543">
    <property type="entry name" value="ANATRNSFRASE"/>
</dbReference>
<dbReference type="Proteomes" id="UP000663879">
    <property type="component" value="Unassembled WGS sequence"/>
</dbReference>
<dbReference type="SUPFAM" id="SSF54001">
    <property type="entry name" value="Cysteine proteinases"/>
    <property type="match status" value="1"/>
</dbReference>
<dbReference type="InterPro" id="IPR038765">
    <property type="entry name" value="Papain-like_cys_pep_sf"/>
</dbReference>
<dbReference type="InterPro" id="IPR053710">
    <property type="entry name" value="Arylamine_NAT_domain_sf"/>
</dbReference>
<name>A0A813LYI9_9BILA</name>
<dbReference type="PANTHER" id="PTHR11786:SF0">
    <property type="entry name" value="ARYLAMINE N-ACETYLTRANSFERASE 4-RELATED"/>
    <property type="match status" value="1"/>
</dbReference>
<dbReference type="EC" id="2.3.1.5" evidence="2"/>
<organism evidence="4 5">
    <name type="scientific">Brachionus calyciflorus</name>
    <dbReference type="NCBI Taxonomy" id="104777"/>
    <lineage>
        <taxon>Eukaryota</taxon>
        <taxon>Metazoa</taxon>
        <taxon>Spiralia</taxon>
        <taxon>Gnathifera</taxon>
        <taxon>Rotifera</taxon>
        <taxon>Eurotatoria</taxon>
        <taxon>Monogononta</taxon>
        <taxon>Pseudotrocha</taxon>
        <taxon>Ploima</taxon>
        <taxon>Brachionidae</taxon>
        <taxon>Brachionus</taxon>
    </lineage>
</organism>
<evidence type="ECO:0000256" key="3">
    <source>
        <dbReference type="RuleBase" id="RU003452"/>
    </source>
</evidence>
<comment type="caution">
    <text evidence="4">The sequence shown here is derived from an EMBL/GenBank/DDBJ whole genome shotgun (WGS) entry which is preliminary data.</text>
</comment>